<proteinExistence type="predicted"/>
<name>A0A1A8I770_NOTKU</name>
<organism evidence="1">
    <name type="scientific">Nothobranchius kuhntae</name>
    <name type="common">Beira killifish</name>
    <dbReference type="NCBI Taxonomy" id="321403"/>
    <lineage>
        <taxon>Eukaryota</taxon>
        <taxon>Metazoa</taxon>
        <taxon>Chordata</taxon>
        <taxon>Craniata</taxon>
        <taxon>Vertebrata</taxon>
        <taxon>Euteleostomi</taxon>
        <taxon>Actinopterygii</taxon>
        <taxon>Neopterygii</taxon>
        <taxon>Teleostei</taxon>
        <taxon>Neoteleostei</taxon>
        <taxon>Acanthomorphata</taxon>
        <taxon>Ovalentaria</taxon>
        <taxon>Atherinomorphae</taxon>
        <taxon>Cyprinodontiformes</taxon>
        <taxon>Nothobranchiidae</taxon>
        <taxon>Nothobranchius</taxon>
    </lineage>
</organism>
<reference evidence="1" key="2">
    <citation type="submission" date="2016-06" db="EMBL/GenBank/DDBJ databases">
        <title>The genome of a short-lived fish provides insights into sex chromosome evolution and the genetic control of aging.</title>
        <authorList>
            <person name="Reichwald K."/>
            <person name="Felder M."/>
            <person name="Petzold A."/>
            <person name="Koch P."/>
            <person name="Groth M."/>
            <person name="Platzer M."/>
        </authorList>
    </citation>
    <scope>NUCLEOTIDE SEQUENCE</scope>
    <source>
        <tissue evidence="1">Brain</tissue>
    </source>
</reference>
<dbReference type="EMBL" id="HAED01007189">
    <property type="protein sequence ID" value="SBQ93379.1"/>
    <property type="molecule type" value="Transcribed_RNA"/>
</dbReference>
<gene>
    <name evidence="1" type="primary">Nfu_g_1_016208</name>
</gene>
<accession>A0A1A8I770</accession>
<evidence type="ECO:0000313" key="1">
    <source>
        <dbReference type="EMBL" id="SBQ93379.1"/>
    </source>
</evidence>
<protein>
    <submittedName>
        <fullName evidence="1">Uncharacterized protein</fullName>
    </submittedName>
</protein>
<sequence>QDMPETPRLGGVLTNGLEPPQLYPLSMEEQRLRVSLDTQWRKLVFMTLFFPSLPTAHWRSLETSVAKMDK</sequence>
<dbReference type="AlphaFoldDB" id="A0A1A8I770"/>
<reference evidence="1" key="1">
    <citation type="submission" date="2016-05" db="EMBL/GenBank/DDBJ databases">
        <authorList>
            <person name="Lavstsen T."/>
            <person name="Jespersen J.S."/>
        </authorList>
    </citation>
    <scope>NUCLEOTIDE SEQUENCE</scope>
    <source>
        <tissue evidence="1">Brain</tissue>
    </source>
</reference>
<feature type="non-terminal residue" evidence="1">
    <location>
        <position position="1"/>
    </location>
</feature>